<feature type="transmembrane region" description="Helical" evidence="1">
    <location>
        <begin position="23"/>
        <end position="50"/>
    </location>
</feature>
<keyword evidence="1" id="KW-0812">Transmembrane</keyword>
<protein>
    <recommendedName>
        <fullName evidence="4">Glycerophosphoryl diester phosphodiesterase membrane domain-containing protein</fullName>
    </recommendedName>
</protein>
<dbReference type="EMBL" id="MHHS01000008">
    <property type="protein sequence ID" value="OGY37383.1"/>
    <property type="molecule type" value="Genomic_DNA"/>
</dbReference>
<name>A0A1G1XBD9_9BACT</name>
<evidence type="ECO:0000313" key="2">
    <source>
        <dbReference type="EMBL" id="OGY37383.1"/>
    </source>
</evidence>
<accession>A0A1G1XBD9</accession>
<organism evidence="2 3">
    <name type="scientific">Candidatus Andersenbacteria bacterium RIFCSPHIGHO2_12_FULL_45_11b</name>
    <dbReference type="NCBI Taxonomy" id="1797282"/>
    <lineage>
        <taxon>Bacteria</taxon>
        <taxon>Candidatus Anderseniibacteriota</taxon>
    </lineage>
</organism>
<reference evidence="2 3" key="1">
    <citation type="journal article" date="2016" name="Nat. Commun.">
        <title>Thousands of microbial genomes shed light on interconnected biogeochemical processes in an aquifer system.</title>
        <authorList>
            <person name="Anantharaman K."/>
            <person name="Brown C.T."/>
            <person name="Hug L.A."/>
            <person name="Sharon I."/>
            <person name="Castelle C.J."/>
            <person name="Probst A.J."/>
            <person name="Thomas B.C."/>
            <person name="Singh A."/>
            <person name="Wilkins M.J."/>
            <person name="Karaoz U."/>
            <person name="Brodie E.L."/>
            <person name="Williams K.H."/>
            <person name="Hubbard S.S."/>
            <person name="Banfield J.F."/>
        </authorList>
    </citation>
    <scope>NUCLEOTIDE SEQUENCE [LARGE SCALE GENOMIC DNA]</scope>
</reference>
<dbReference type="Proteomes" id="UP000177941">
    <property type="component" value="Unassembled WGS sequence"/>
</dbReference>
<keyword evidence="1" id="KW-1133">Transmembrane helix</keyword>
<feature type="transmembrane region" description="Helical" evidence="1">
    <location>
        <begin position="208"/>
        <end position="228"/>
    </location>
</feature>
<feature type="transmembrane region" description="Helical" evidence="1">
    <location>
        <begin position="234"/>
        <end position="255"/>
    </location>
</feature>
<evidence type="ECO:0000256" key="1">
    <source>
        <dbReference type="SAM" id="Phobius"/>
    </source>
</evidence>
<sequence>MTTPFPTFIDQLSRAWKLFLSRWGTAVVLELLIIIPALLTIPLMVQYLSALSQGVDVFTVVEQSPYTGQFLIGFFTAIFFGILSMTAMMLLFTAEKKISLFVALTGAVKVYIPVLYTSFLAALLVAISFLPSEVLNFWYLSVRNTFPLSEGGLAALDIVEFVAFVALMIPAFIVTIWVMYAPLAVALKETSGGVRALLFSKEVVRKHVWGVAWRMLGALVLFQVVSISVSQLPIAGVIVPFVLMILTIAFFVELYKELRAR</sequence>
<feature type="transmembrane region" description="Helical" evidence="1">
    <location>
        <begin position="70"/>
        <end position="93"/>
    </location>
</feature>
<keyword evidence="1" id="KW-0472">Membrane</keyword>
<feature type="transmembrane region" description="Helical" evidence="1">
    <location>
        <begin position="114"/>
        <end position="141"/>
    </location>
</feature>
<evidence type="ECO:0000313" key="3">
    <source>
        <dbReference type="Proteomes" id="UP000177941"/>
    </source>
</evidence>
<feature type="transmembrane region" description="Helical" evidence="1">
    <location>
        <begin position="161"/>
        <end position="187"/>
    </location>
</feature>
<comment type="caution">
    <text evidence="2">The sequence shown here is derived from an EMBL/GenBank/DDBJ whole genome shotgun (WGS) entry which is preliminary data.</text>
</comment>
<gene>
    <name evidence="2" type="ORF">A3E36_03070</name>
</gene>
<dbReference type="AlphaFoldDB" id="A0A1G1XBD9"/>
<evidence type="ECO:0008006" key="4">
    <source>
        <dbReference type="Google" id="ProtNLM"/>
    </source>
</evidence>
<proteinExistence type="predicted"/>